<evidence type="ECO:0000256" key="1">
    <source>
        <dbReference type="SAM" id="MobiDB-lite"/>
    </source>
</evidence>
<reference evidence="2 3" key="1">
    <citation type="submission" date="2019-07" db="EMBL/GenBank/DDBJ databases">
        <title>De Novo Assembly of kiwifruit Actinidia rufa.</title>
        <authorList>
            <person name="Sugita-Konishi S."/>
            <person name="Sato K."/>
            <person name="Mori E."/>
            <person name="Abe Y."/>
            <person name="Kisaki G."/>
            <person name="Hamano K."/>
            <person name="Suezawa K."/>
            <person name="Otani M."/>
            <person name="Fukuda T."/>
            <person name="Manabe T."/>
            <person name="Gomi K."/>
            <person name="Tabuchi M."/>
            <person name="Akimitsu K."/>
            <person name="Kataoka I."/>
        </authorList>
    </citation>
    <scope>NUCLEOTIDE SEQUENCE [LARGE SCALE GENOMIC DNA]</scope>
    <source>
        <strain evidence="3">cv. Fuchu</strain>
    </source>
</reference>
<dbReference type="AlphaFoldDB" id="A0A7J0FBS6"/>
<organism evidence="2 3">
    <name type="scientific">Actinidia rufa</name>
    <dbReference type="NCBI Taxonomy" id="165716"/>
    <lineage>
        <taxon>Eukaryota</taxon>
        <taxon>Viridiplantae</taxon>
        <taxon>Streptophyta</taxon>
        <taxon>Embryophyta</taxon>
        <taxon>Tracheophyta</taxon>
        <taxon>Spermatophyta</taxon>
        <taxon>Magnoliopsida</taxon>
        <taxon>eudicotyledons</taxon>
        <taxon>Gunneridae</taxon>
        <taxon>Pentapetalae</taxon>
        <taxon>asterids</taxon>
        <taxon>Ericales</taxon>
        <taxon>Actinidiaceae</taxon>
        <taxon>Actinidia</taxon>
    </lineage>
</organism>
<dbReference type="EMBL" id="BJWL01000011">
    <property type="protein sequence ID" value="GFY96135.1"/>
    <property type="molecule type" value="Genomic_DNA"/>
</dbReference>
<proteinExistence type="predicted"/>
<accession>A0A7J0FBS6</accession>
<protein>
    <submittedName>
        <fullName evidence="2">Uncharacterized protein</fullName>
    </submittedName>
</protein>
<comment type="caution">
    <text evidence="2">The sequence shown here is derived from an EMBL/GenBank/DDBJ whole genome shotgun (WGS) entry which is preliminary data.</text>
</comment>
<evidence type="ECO:0000313" key="2">
    <source>
        <dbReference type="EMBL" id="GFY96135.1"/>
    </source>
</evidence>
<gene>
    <name evidence="2" type="ORF">Acr_11g0004410</name>
</gene>
<feature type="region of interest" description="Disordered" evidence="1">
    <location>
        <begin position="59"/>
        <end position="118"/>
    </location>
</feature>
<dbReference type="Proteomes" id="UP000585474">
    <property type="component" value="Unassembled WGS sequence"/>
</dbReference>
<keyword evidence="3" id="KW-1185">Reference proteome</keyword>
<name>A0A7J0FBS6_9ERIC</name>
<evidence type="ECO:0000313" key="3">
    <source>
        <dbReference type="Proteomes" id="UP000585474"/>
    </source>
</evidence>
<sequence>MRRSSVHIRWNAGLARAVVSAELLRPASSQTLCARARCSRDQRDVRGQKVTCMTERLLSTTMPSMETPEVDHHRPTTPQGYGGVSSLPTDTLVDAYRHVPNPSLSSDGTACTPIRTRG</sequence>